<dbReference type="AlphaFoldDB" id="A0A2H0TEK1"/>
<reference evidence="2" key="1">
    <citation type="submission" date="2017-09" db="EMBL/GenBank/DDBJ databases">
        <title>Depth-based differentiation of microbial function through sediment-hosted aquifers and enrichment of novel symbionts in the deep terrestrial subsurface.</title>
        <authorList>
            <person name="Probst A.J."/>
            <person name="Ladd B."/>
            <person name="Jarett J.K."/>
            <person name="Geller-Mcgrath D.E."/>
            <person name="Sieber C.M.K."/>
            <person name="Emerson J.B."/>
            <person name="Anantharaman K."/>
            <person name="Thomas B.C."/>
            <person name="Malmstrom R."/>
            <person name="Stieglmeier M."/>
            <person name="Klingl A."/>
            <person name="Woyke T."/>
            <person name="Ryan C.M."/>
            <person name="Banfield J.F."/>
        </authorList>
    </citation>
    <scope>NUCLEOTIDE SEQUENCE [LARGE SCALE GENOMIC DNA]</scope>
</reference>
<name>A0A2H0TEK1_9BACT</name>
<proteinExistence type="predicted"/>
<dbReference type="Proteomes" id="UP000231503">
    <property type="component" value="Unassembled WGS sequence"/>
</dbReference>
<evidence type="ECO:0000313" key="1">
    <source>
        <dbReference type="EMBL" id="PIR69979.1"/>
    </source>
</evidence>
<comment type="caution">
    <text evidence="1">The sequence shown here is derived from an EMBL/GenBank/DDBJ whole genome shotgun (WGS) entry which is preliminary data.</text>
</comment>
<dbReference type="EMBL" id="PFCO01000001">
    <property type="protein sequence ID" value="PIR69979.1"/>
    <property type="molecule type" value="Genomic_DNA"/>
</dbReference>
<organism evidence="1 2">
    <name type="scientific">Candidatus Niyogibacteria bacterium CG10_big_fil_rev_8_21_14_0_10_46_36</name>
    <dbReference type="NCBI Taxonomy" id="1974726"/>
    <lineage>
        <taxon>Bacteria</taxon>
        <taxon>Candidatus Niyogiibacteriota</taxon>
    </lineage>
</organism>
<sequence length="378" mass="42665">MAPHSYIITNFAYGTGPYVRTTELALAVNDELERLGHPRSSIVVPLIYGEKQKRIMQEEFSLLFAKHPKEIILDETFGSHLKKTFYIGTDTYETHLNAWAKNAEDASKKLEKHIQDTYGNRIAMILQRSPRVRINIAPSYFASFGYLSDIYERSIDNTDIAIRKETLLHAAEYASSIEKEHLMHIISTPGTFSWKHYSKKYADEILSPPLISPYTHTEAPVEKGIFVNVTGIPGLAGLYKAALEMETHIYTNDTTTLPQGTKTPSSVMFSGNILFQFARTGWSSVWLSHLSGTPLVYPQWKHTDDPEIYFNNICVKTLGLGIPYEGQHIDSLIKTTETLRATIKSYNAKILDTFGTTNGTHYAAKKIAEHFAKNHLSL</sequence>
<protein>
    <submittedName>
        <fullName evidence="1">Uncharacterized protein</fullName>
    </submittedName>
</protein>
<accession>A0A2H0TEK1</accession>
<gene>
    <name evidence="1" type="ORF">COU47_00915</name>
</gene>
<evidence type="ECO:0000313" key="2">
    <source>
        <dbReference type="Proteomes" id="UP000231503"/>
    </source>
</evidence>